<sequence>MPGGGRTHAASHRASGGALDEGGPMKKLVHGVHRFHSEVFASQRDLFLRLGGGQSPQALFVTCSDSRIDPNLLTQTQPGELFILRNAGNIVPAWGTHGAEAATIEFAIAGLGIEHIVVCGHSHCGAMKALITPGSVDRMPAMREWLTHAAATGQVVDECYADRDPEERLNVAIQENVLAQLTNLRTHPAVAARLATGKLHLHAWVYKITSGEVFAYDQDAGQFRVLGGEAPAMDQPRRSLDGALLADARDGGSR</sequence>
<protein>
    <recommendedName>
        <fullName evidence="2 8">Carbonic anhydrase</fullName>
        <ecNumber evidence="2 8">4.2.1.1</ecNumber>
    </recommendedName>
    <alternativeName>
        <fullName evidence="8">Carbonate dehydratase</fullName>
    </alternativeName>
</protein>
<comment type="similarity">
    <text evidence="1 8">Belongs to the beta-class carbonic anhydrase family.</text>
</comment>
<dbReference type="InterPro" id="IPR036874">
    <property type="entry name" value="Carbonic_anhydrase_sf"/>
</dbReference>
<dbReference type="GO" id="GO:0004089">
    <property type="term" value="F:carbonate dehydratase activity"/>
    <property type="evidence" value="ECO:0007669"/>
    <property type="project" value="UniProtKB-UniRule"/>
</dbReference>
<evidence type="ECO:0000256" key="8">
    <source>
        <dbReference type="RuleBase" id="RU003956"/>
    </source>
</evidence>
<dbReference type="Gene3D" id="3.40.1050.10">
    <property type="entry name" value="Carbonic anhydrase"/>
    <property type="match status" value="1"/>
</dbReference>
<dbReference type="SUPFAM" id="SSF53056">
    <property type="entry name" value="beta-carbonic anhydrase, cab"/>
    <property type="match status" value="1"/>
</dbReference>
<gene>
    <name evidence="10" type="ORF">DB32_006894</name>
</gene>
<evidence type="ECO:0000256" key="2">
    <source>
        <dbReference type="ARBA" id="ARBA00012925"/>
    </source>
</evidence>
<dbReference type="Proteomes" id="UP000034883">
    <property type="component" value="Chromosome"/>
</dbReference>
<dbReference type="PROSITE" id="PS00704">
    <property type="entry name" value="PROK_CO2_ANHYDRASE_1"/>
    <property type="match status" value="1"/>
</dbReference>
<evidence type="ECO:0000313" key="11">
    <source>
        <dbReference type="Proteomes" id="UP000034883"/>
    </source>
</evidence>
<dbReference type="PROSITE" id="PS00705">
    <property type="entry name" value="PROK_CO2_ANHYDRASE_2"/>
    <property type="match status" value="1"/>
</dbReference>
<evidence type="ECO:0000256" key="1">
    <source>
        <dbReference type="ARBA" id="ARBA00006217"/>
    </source>
</evidence>
<evidence type="ECO:0000256" key="6">
    <source>
        <dbReference type="ARBA" id="ARBA00048348"/>
    </source>
</evidence>
<feature type="region of interest" description="Disordered" evidence="9">
    <location>
        <begin position="1"/>
        <end position="23"/>
    </location>
</feature>
<dbReference type="GO" id="GO:0008270">
    <property type="term" value="F:zinc ion binding"/>
    <property type="evidence" value="ECO:0007669"/>
    <property type="project" value="UniProtKB-UniRule"/>
</dbReference>
<dbReference type="SMART" id="SM00947">
    <property type="entry name" value="Pro_CA"/>
    <property type="match status" value="1"/>
</dbReference>
<dbReference type="InterPro" id="IPR045066">
    <property type="entry name" value="Beta_CA_cladeB"/>
</dbReference>
<keyword evidence="11" id="KW-1185">Reference proteome</keyword>
<comment type="cofactor">
    <cofactor evidence="7">
        <name>Zn(2+)</name>
        <dbReference type="ChEBI" id="CHEBI:29105"/>
    </cofactor>
    <text evidence="7">Binds 1 zinc ion per subunit.</text>
</comment>
<evidence type="ECO:0000256" key="9">
    <source>
        <dbReference type="SAM" id="MobiDB-lite"/>
    </source>
</evidence>
<evidence type="ECO:0000256" key="4">
    <source>
        <dbReference type="ARBA" id="ARBA00022833"/>
    </source>
</evidence>
<organism evidence="10 11">
    <name type="scientific">Sandaracinus amylolyticus</name>
    <dbReference type="NCBI Taxonomy" id="927083"/>
    <lineage>
        <taxon>Bacteria</taxon>
        <taxon>Pseudomonadati</taxon>
        <taxon>Myxococcota</taxon>
        <taxon>Polyangia</taxon>
        <taxon>Polyangiales</taxon>
        <taxon>Sandaracinaceae</taxon>
        <taxon>Sandaracinus</taxon>
    </lineage>
</organism>
<dbReference type="AlphaFoldDB" id="A0A0F6YM03"/>
<dbReference type="GO" id="GO:0015976">
    <property type="term" value="P:carbon utilization"/>
    <property type="evidence" value="ECO:0007669"/>
    <property type="project" value="InterPro"/>
</dbReference>
<dbReference type="EC" id="4.2.1.1" evidence="2 8"/>
<comment type="function">
    <text evidence="8">Reversible hydration of carbon dioxide.</text>
</comment>
<dbReference type="PANTHER" id="PTHR11002">
    <property type="entry name" value="CARBONIC ANHYDRASE"/>
    <property type="match status" value="1"/>
</dbReference>
<proteinExistence type="inferred from homology"/>
<accession>A0A0F6YM03</accession>
<dbReference type="PANTHER" id="PTHR11002:SF76">
    <property type="entry name" value="CARBONIC ANHYDRASE"/>
    <property type="match status" value="1"/>
</dbReference>
<dbReference type="InterPro" id="IPR015892">
    <property type="entry name" value="Carbonic_anhydrase_CS"/>
</dbReference>
<reference evidence="10 11" key="1">
    <citation type="submission" date="2015-03" db="EMBL/GenBank/DDBJ databases">
        <title>Genome assembly of Sandaracinus amylolyticus DSM 53668.</title>
        <authorList>
            <person name="Sharma G."/>
            <person name="Subramanian S."/>
        </authorList>
    </citation>
    <scope>NUCLEOTIDE SEQUENCE [LARGE SCALE GENOMIC DNA]</scope>
    <source>
        <strain evidence="10 11">DSM 53668</strain>
    </source>
</reference>
<dbReference type="Pfam" id="PF00484">
    <property type="entry name" value="Pro_CA"/>
    <property type="match status" value="1"/>
</dbReference>
<dbReference type="KEGG" id="samy:DB32_006894"/>
<dbReference type="InterPro" id="IPR001765">
    <property type="entry name" value="Carbonic_anhydrase"/>
</dbReference>
<evidence type="ECO:0000313" key="10">
    <source>
        <dbReference type="EMBL" id="AKF09745.1"/>
    </source>
</evidence>
<feature type="binding site" evidence="7">
    <location>
        <position position="65"/>
    </location>
    <ligand>
        <name>Zn(2+)</name>
        <dbReference type="ChEBI" id="CHEBI:29105"/>
    </ligand>
</feature>
<feature type="region of interest" description="Disordered" evidence="9">
    <location>
        <begin position="232"/>
        <end position="254"/>
    </location>
</feature>
<keyword evidence="4 7" id="KW-0862">Zinc</keyword>
<keyword evidence="3 7" id="KW-0479">Metal-binding</keyword>
<evidence type="ECO:0000256" key="5">
    <source>
        <dbReference type="ARBA" id="ARBA00023239"/>
    </source>
</evidence>
<comment type="catalytic activity">
    <reaction evidence="6 8">
        <text>hydrogencarbonate + H(+) = CO2 + H2O</text>
        <dbReference type="Rhea" id="RHEA:10748"/>
        <dbReference type="ChEBI" id="CHEBI:15377"/>
        <dbReference type="ChEBI" id="CHEBI:15378"/>
        <dbReference type="ChEBI" id="CHEBI:16526"/>
        <dbReference type="ChEBI" id="CHEBI:17544"/>
        <dbReference type="EC" id="4.2.1.1"/>
    </reaction>
</comment>
<dbReference type="EMBL" id="CP011125">
    <property type="protein sequence ID" value="AKF09745.1"/>
    <property type="molecule type" value="Genomic_DNA"/>
</dbReference>
<feature type="binding site" evidence="7">
    <location>
        <position position="63"/>
    </location>
    <ligand>
        <name>Zn(2+)</name>
        <dbReference type="ChEBI" id="CHEBI:29105"/>
    </ligand>
</feature>
<evidence type="ECO:0000256" key="3">
    <source>
        <dbReference type="ARBA" id="ARBA00022723"/>
    </source>
</evidence>
<dbReference type="STRING" id="927083.DB32_006894"/>
<keyword evidence="5 8" id="KW-0456">Lyase</keyword>
<dbReference type="CDD" id="cd00884">
    <property type="entry name" value="beta_CA_cladeB"/>
    <property type="match status" value="1"/>
</dbReference>
<feature type="binding site" evidence="7">
    <location>
        <position position="124"/>
    </location>
    <ligand>
        <name>Zn(2+)</name>
        <dbReference type="ChEBI" id="CHEBI:29105"/>
    </ligand>
</feature>
<name>A0A0F6YM03_9BACT</name>
<evidence type="ECO:0000256" key="7">
    <source>
        <dbReference type="PIRSR" id="PIRSR601765-1"/>
    </source>
</evidence>
<feature type="binding site" evidence="7">
    <location>
        <position position="121"/>
    </location>
    <ligand>
        <name>Zn(2+)</name>
        <dbReference type="ChEBI" id="CHEBI:29105"/>
    </ligand>
</feature>